<protein>
    <recommendedName>
        <fullName evidence="3">SAM domain-containing protein</fullName>
    </recommendedName>
</protein>
<evidence type="ECO:0000256" key="2">
    <source>
        <dbReference type="SAM" id="MobiDB-lite"/>
    </source>
</evidence>
<name>A0A835RS06_VANPL</name>
<feature type="domain" description="SAM" evidence="3">
    <location>
        <begin position="113"/>
        <end position="176"/>
    </location>
</feature>
<sequence>MGGLNLSNPPKNGEPLLPATLGRDILMACSGSKRQRRPSVRLGEVGSQPASAAYNPSYRRRKPAKISSSAENARYNVVLEDSGSLSERNDHRDLVRPGVSGVVEEVSDEECKWWFGGVRSWLDGLELGLYAPVFELHEVDEEVLPLFLLEDLRDMGINAVGLRRKMYCAIQKLSKGRNL</sequence>
<dbReference type="Gene3D" id="1.10.150.50">
    <property type="entry name" value="Transcription Factor, Ets-1"/>
    <property type="match status" value="1"/>
</dbReference>
<dbReference type="PANTHER" id="PTHR10627:SF69">
    <property type="entry name" value="PROTEIN BICAUDAL C"/>
    <property type="match status" value="1"/>
</dbReference>
<dbReference type="OrthoDB" id="8062037at2759"/>
<dbReference type="PANTHER" id="PTHR10627">
    <property type="entry name" value="SCP160"/>
    <property type="match status" value="1"/>
</dbReference>
<dbReference type="InterPro" id="IPR001660">
    <property type="entry name" value="SAM"/>
</dbReference>
<dbReference type="SUPFAM" id="SSF47769">
    <property type="entry name" value="SAM/Pointed domain"/>
    <property type="match status" value="1"/>
</dbReference>
<evidence type="ECO:0000313" key="5">
    <source>
        <dbReference type="Proteomes" id="UP000636800"/>
    </source>
</evidence>
<feature type="region of interest" description="Disordered" evidence="2">
    <location>
        <begin position="31"/>
        <end position="67"/>
    </location>
</feature>
<reference evidence="4 5" key="1">
    <citation type="journal article" date="2020" name="Nat. Food">
        <title>A phased Vanilla planifolia genome enables genetic improvement of flavour and production.</title>
        <authorList>
            <person name="Hasing T."/>
            <person name="Tang H."/>
            <person name="Brym M."/>
            <person name="Khazi F."/>
            <person name="Huang T."/>
            <person name="Chambers A.H."/>
        </authorList>
    </citation>
    <scope>NUCLEOTIDE SEQUENCE [LARGE SCALE GENOMIC DNA]</scope>
    <source>
        <tissue evidence="4">Leaf</tissue>
    </source>
</reference>
<keyword evidence="5" id="KW-1185">Reference proteome</keyword>
<keyword evidence="1" id="KW-0677">Repeat</keyword>
<evidence type="ECO:0000256" key="1">
    <source>
        <dbReference type="ARBA" id="ARBA00022737"/>
    </source>
</evidence>
<dbReference type="AlphaFoldDB" id="A0A835RS06"/>
<proteinExistence type="predicted"/>
<dbReference type="SMART" id="SM00454">
    <property type="entry name" value="SAM"/>
    <property type="match status" value="1"/>
</dbReference>
<dbReference type="EMBL" id="JADCNL010000001">
    <property type="protein sequence ID" value="KAG0497241.1"/>
    <property type="molecule type" value="Genomic_DNA"/>
</dbReference>
<accession>A0A835RS06</accession>
<dbReference type="CDD" id="cd09487">
    <property type="entry name" value="SAM_superfamily"/>
    <property type="match status" value="1"/>
</dbReference>
<dbReference type="Proteomes" id="UP000636800">
    <property type="component" value="Chromosome 1"/>
</dbReference>
<dbReference type="InterPro" id="IPR013761">
    <property type="entry name" value="SAM/pointed_sf"/>
</dbReference>
<comment type="caution">
    <text evidence="4">The sequence shown here is derived from an EMBL/GenBank/DDBJ whole genome shotgun (WGS) entry which is preliminary data.</text>
</comment>
<dbReference type="Pfam" id="PF07647">
    <property type="entry name" value="SAM_2"/>
    <property type="match status" value="1"/>
</dbReference>
<evidence type="ECO:0000313" key="4">
    <source>
        <dbReference type="EMBL" id="KAG0497241.1"/>
    </source>
</evidence>
<gene>
    <name evidence="4" type="ORF">HPP92_001932</name>
</gene>
<organism evidence="4 5">
    <name type="scientific">Vanilla planifolia</name>
    <name type="common">Vanilla</name>
    <dbReference type="NCBI Taxonomy" id="51239"/>
    <lineage>
        <taxon>Eukaryota</taxon>
        <taxon>Viridiplantae</taxon>
        <taxon>Streptophyta</taxon>
        <taxon>Embryophyta</taxon>
        <taxon>Tracheophyta</taxon>
        <taxon>Spermatophyta</taxon>
        <taxon>Magnoliopsida</taxon>
        <taxon>Liliopsida</taxon>
        <taxon>Asparagales</taxon>
        <taxon>Orchidaceae</taxon>
        <taxon>Vanilloideae</taxon>
        <taxon>Vanilleae</taxon>
        <taxon>Vanilla</taxon>
    </lineage>
</organism>
<dbReference type="PROSITE" id="PS50105">
    <property type="entry name" value="SAM_DOMAIN"/>
    <property type="match status" value="1"/>
</dbReference>
<evidence type="ECO:0000259" key="3">
    <source>
        <dbReference type="PROSITE" id="PS50105"/>
    </source>
</evidence>